<organism evidence="3 4">
    <name type="scientific">Ostreibacterium oceani</name>
    <dbReference type="NCBI Taxonomy" id="2654998"/>
    <lineage>
        <taxon>Bacteria</taxon>
        <taxon>Pseudomonadati</taxon>
        <taxon>Pseudomonadota</taxon>
        <taxon>Gammaproteobacteria</taxon>
        <taxon>Cardiobacteriales</taxon>
        <taxon>Ostreibacteriaceae</taxon>
        <taxon>Ostreibacterium</taxon>
    </lineage>
</organism>
<dbReference type="GO" id="GO:0015833">
    <property type="term" value="P:peptide transport"/>
    <property type="evidence" value="ECO:0007669"/>
    <property type="project" value="TreeGrafter"/>
</dbReference>
<keyword evidence="4" id="KW-1185">Reference proteome</keyword>
<dbReference type="PANTHER" id="PTHR30290:SF62">
    <property type="entry name" value="OLIGOPEPTIDE ABC TRANSPORTER, PERIPLASMIC OLIGOPEPTIDE-BINDING PROTEIN"/>
    <property type="match status" value="1"/>
</dbReference>
<comment type="caution">
    <text evidence="3">The sequence shown here is derived from an EMBL/GenBank/DDBJ whole genome shotgun (WGS) entry which is preliminary data.</text>
</comment>
<gene>
    <name evidence="3" type="ORF">GCU85_04545</name>
</gene>
<evidence type="ECO:0000259" key="2">
    <source>
        <dbReference type="Pfam" id="PF00496"/>
    </source>
</evidence>
<dbReference type="InParanoid" id="A0A6N7EX63"/>
<evidence type="ECO:0000313" key="3">
    <source>
        <dbReference type="EMBL" id="MPV85999.1"/>
    </source>
</evidence>
<feature type="domain" description="Solute-binding protein family 5" evidence="2">
    <location>
        <begin position="135"/>
        <end position="557"/>
    </location>
</feature>
<dbReference type="Pfam" id="PF00496">
    <property type="entry name" value="SBP_bac_5"/>
    <property type="match status" value="1"/>
</dbReference>
<dbReference type="AlphaFoldDB" id="A0A6N7EX63"/>
<reference evidence="3 4" key="1">
    <citation type="submission" date="2019-10" db="EMBL/GenBank/DDBJ databases">
        <title>Cardiobacteriales fam. a chemoheterotrophic member of the order Cardiobacteriales, and proposal of Cardiobacteriales fam. nov.</title>
        <authorList>
            <person name="Wang C."/>
        </authorList>
    </citation>
    <scope>NUCLEOTIDE SEQUENCE [LARGE SCALE GENOMIC DNA]</scope>
    <source>
        <strain evidence="3 4">ML27</strain>
    </source>
</reference>
<accession>A0A6N7EX63</accession>
<proteinExistence type="predicted"/>
<evidence type="ECO:0000313" key="4">
    <source>
        <dbReference type="Proteomes" id="UP000471298"/>
    </source>
</evidence>
<dbReference type="Proteomes" id="UP000471298">
    <property type="component" value="Unassembled WGS sequence"/>
</dbReference>
<dbReference type="InterPro" id="IPR000914">
    <property type="entry name" value="SBP_5_dom"/>
</dbReference>
<feature type="signal peptide" evidence="1">
    <location>
        <begin position="1"/>
        <end position="23"/>
    </location>
</feature>
<dbReference type="InterPro" id="IPR039424">
    <property type="entry name" value="SBP_5"/>
</dbReference>
<sequence>MKKLFLSTSIVVAVSNFTTSSFAGDCPPLVANQADGQYPHIFVDAAAFEQKHSCTLSFKENPNIATLNSKIKGNPELPTVNERLPDEPLVIAPYQAIGTYGGVFDGISKATESGTSDLLSVRHVNLVRFSDDLQTIVPNVAKSWQFNNEFTELTLILREGHKWSDGHPFTAHDVAYWYNNLLRDEKVISKMDDRFLAGGKPWTVEVIDDTTVKISLAAPQPGLLGMFATDFAQPFQPKHLLSQFDPKVSDDADTKAKELGFKDAYEALTFYYGQSDWKDVPTPINKNKALSDKLVAAGYPATAPTLESFIVVEDTAEGRRLVANPYFFQVDTAGNQLPYIDEIKEVFISDENIQTAKMIAGEIDYKAQSVNVPAAPVLLENRDKGNYDIALRPNIALTSFSFNVNDKNPELAEVFSDIRFRKAASHALNRPKMNEIGFLNLGKPMQYTVFDPDTTPFVNDEQRNYLTDYNPEKAKALLDEMGIMDSDGDGVRELPSGESFELSFRFTTQGIATEIAEIFTQNMTDIGIKTALKEVTSDEYRNAQSANDLSIMQWQVGQPLAVLASDPSTFKAPFGNFFSIRNGLDWTKYNDTNGKEGVQQPEAFVEIANMADKFTTLSMGSDASNQLGKELVDNWLEQLLIIGTVKGASPIYYSRNLGNFEVPKTSSYEYYRVYPYMATQWYLKP</sequence>
<name>A0A6N7EX63_9GAMM</name>
<dbReference type="Gene3D" id="3.10.105.10">
    <property type="entry name" value="Dipeptide-binding Protein, Domain 3"/>
    <property type="match status" value="1"/>
</dbReference>
<dbReference type="RefSeq" id="WP_152809820.1">
    <property type="nucleotide sequence ID" value="NZ_WHNW01000004.1"/>
</dbReference>
<feature type="chain" id="PRO_5026783798" evidence="1">
    <location>
        <begin position="24"/>
        <end position="685"/>
    </location>
</feature>
<dbReference type="CDD" id="cd08500">
    <property type="entry name" value="PBP2_NikA_DppA_OppA_like_4"/>
    <property type="match status" value="1"/>
</dbReference>
<keyword evidence="1" id="KW-0732">Signal</keyword>
<evidence type="ECO:0000256" key="1">
    <source>
        <dbReference type="SAM" id="SignalP"/>
    </source>
</evidence>
<protein>
    <submittedName>
        <fullName evidence="3">ABC transporter substrate-binding protein</fullName>
    </submittedName>
</protein>
<dbReference type="SUPFAM" id="SSF53850">
    <property type="entry name" value="Periplasmic binding protein-like II"/>
    <property type="match status" value="1"/>
</dbReference>
<dbReference type="GO" id="GO:1904680">
    <property type="term" value="F:peptide transmembrane transporter activity"/>
    <property type="evidence" value="ECO:0007669"/>
    <property type="project" value="TreeGrafter"/>
</dbReference>
<dbReference type="Gene3D" id="3.40.190.10">
    <property type="entry name" value="Periplasmic binding protein-like II"/>
    <property type="match status" value="1"/>
</dbReference>
<dbReference type="PANTHER" id="PTHR30290">
    <property type="entry name" value="PERIPLASMIC BINDING COMPONENT OF ABC TRANSPORTER"/>
    <property type="match status" value="1"/>
</dbReference>
<dbReference type="EMBL" id="WHNW01000004">
    <property type="protein sequence ID" value="MPV85999.1"/>
    <property type="molecule type" value="Genomic_DNA"/>
</dbReference>